<name>A0A5S9R119_9GAMM</name>
<evidence type="ECO:0000313" key="2">
    <source>
        <dbReference type="Proteomes" id="UP000441399"/>
    </source>
</evidence>
<keyword evidence="2" id="KW-1185">Reference proteome</keyword>
<sequence length="112" mass="12962">MTTTAYVLRNQNNEFLHKNKSEWVSAGESKQTYCEKHYDEALNTLIETNAKNTDLRIRVTEVTLDEKRLPKLGEFKNDPEKETDDETDKRIDTLLDNIEAGLTHTTESDTNE</sequence>
<proteinExistence type="predicted"/>
<dbReference type="Proteomes" id="UP000441399">
    <property type="component" value="Unassembled WGS sequence"/>
</dbReference>
<evidence type="ECO:0000313" key="1">
    <source>
        <dbReference type="EMBL" id="CAA0125352.1"/>
    </source>
</evidence>
<dbReference type="EMBL" id="CACSIO010000061">
    <property type="protein sequence ID" value="CAA0125352.1"/>
    <property type="molecule type" value="Genomic_DNA"/>
</dbReference>
<organism evidence="1 2">
    <name type="scientific">BD1-7 clade bacterium</name>
    <dbReference type="NCBI Taxonomy" id="2029982"/>
    <lineage>
        <taxon>Bacteria</taxon>
        <taxon>Pseudomonadati</taxon>
        <taxon>Pseudomonadota</taxon>
        <taxon>Gammaproteobacteria</taxon>
        <taxon>Cellvibrionales</taxon>
        <taxon>Spongiibacteraceae</taxon>
        <taxon>BD1-7 clade</taxon>
    </lineage>
</organism>
<dbReference type="AlphaFoldDB" id="A0A5S9R119"/>
<accession>A0A5S9R119</accession>
<dbReference type="OrthoDB" id="5740699at2"/>
<protein>
    <submittedName>
        <fullName evidence="1">Uncharacterized protein</fullName>
    </submittedName>
</protein>
<reference evidence="1 2" key="1">
    <citation type="submission" date="2019-11" db="EMBL/GenBank/DDBJ databases">
        <authorList>
            <person name="Holert J."/>
        </authorList>
    </citation>
    <scope>NUCLEOTIDE SEQUENCE [LARGE SCALE GENOMIC DNA]</scope>
    <source>
        <strain evidence="1">SB11_3</strain>
    </source>
</reference>
<gene>
    <name evidence="1" type="ORF">OPDIPICF_03451</name>
</gene>